<proteinExistence type="inferred from homology"/>
<dbReference type="PANTHER" id="PTHR11802:SF361">
    <property type="entry name" value="SERINE CARBOXYPEPTIDASE-LIKE 11-RELATED"/>
    <property type="match status" value="1"/>
</dbReference>
<keyword evidence="2" id="KW-0645">Protease</keyword>
<dbReference type="AlphaFoldDB" id="A0A1J3J3K6"/>
<dbReference type="PANTHER" id="PTHR11802">
    <property type="entry name" value="SERINE PROTEASE FAMILY S10 SERINE CARBOXYPEPTIDASE"/>
    <property type="match status" value="1"/>
</dbReference>
<dbReference type="GO" id="GO:0016747">
    <property type="term" value="F:acyltransferase activity, transferring groups other than amino-acyl groups"/>
    <property type="evidence" value="ECO:0007669"/>
    <property type="project" value="TreeGrafter"/>
</dbReference>
<dbReference type="InterPro" id="IPR029058">
    <property type="entry name" value="AB_hydrolase_fold"/>
</dbReference>
<dbReference type="InterPro" id="IPR001563">
    <property type="entry name" value="Peptidase_S10"/>
</dbReference>
<evidence type="ECO:0000313" key="2">
    <source>
        <dbReference type="EMBL" id="JAU86853.1"/>
    </source>
</evidence>
<dbReference type="GO" id="GO:0006508">
    <property type="term" value="P:proteolysis"/>
    <property type="evidence" value="ECO:0007669"/>
    <property type="project" value="InterPro"/>
</dbReference>
<accession>A0A1J3J3K6</accession>
<sequence length="250" mass="28807">MSSLVSTTYSWTKLANILFLDQPVGVGFSYKRTPNIDKTSDTIEVVRIYEFLQKWLSQHPEFYPNPFYVAGDSYSGKIIPAIVQEISRGNYICCKPPINLQGYVLGNPITNLDDEKNYRIPYAHGMALISDELFESMKRICKGKYVNVDSRNTECLKLIENYEKCINKLFIYDVLLPNCDETSPGCFAYKYTLLSYWANDERVREALQISKGSIGQWERCGFIPYDMDIESPVSYHMSNSVSGYRSLIYR</sequence>
<dbReference type="Gene3D" id="3.40.50.1820">
    <property type="entry name" value="alpha/beta hydrolase"/>
    <property type="match status" value="1"/>
</dbReference>
<dbReference type="PRINTS" id="PR00724">
    <property type="entry name" value="CRBOXYPTASEC"/>
</dbReference>
<name>A0A1J3J3K6_NOCCA</name>
<dbReference type="GO" id="GO:0019748">
    <property type="term" value="P:secondary metabolic process"/>
    <property type="evidence" value="ECO:0007669"/>
    <property type="project" value="TreeGrafter"/>
</dbReference>
<dbReference type="SUPFAM" id="SSF53474">
    <property type="entry name" value="alpha/beta-Hydrolases"/>
    <property type="match status" value="1"/>
</dbReference>
<reference evidence="2" key="1">
    <citation type="submission" date="2016-07" db="EMBL/GenBank/DDBJ databases">
        <title>De novo transcriptome assembly of four accessions of the metal hyperaccumulator plant Noccaea caerulescens.</title>
        <authorList>
            <person name="Blande D."/>
            <person name="Halimaa P."/>
            <person name="Tervahauta A.I."/>
            <person name="Aarts M.G."/>
            <person name="Karenlampi S.O."/>
        </authorList>
    </citation>
    <scope>NUCLEOTIDE SEQUENCE</scope>
</reference>
<dbReference type="Pfam" id="PF00450">
    <property type="entry name" value="Peptidase_S10"/>
    <property type="match status" value="1"/>
</dbReference>
<gene>
    <name evidence="2" type="ORF">MP_TR22277_c0_g1_i1_g.63763</name>
</gene>
<comment type="similarity">
    <text evidence="1">Belongs to the peptidase S10 family.</text>
</comment>
<organism evidence="2">
    <name type="scientific">Noccaea caerulescens</name>
    <name type="common">Alpine penny-cress</name>
    <name type="synonym">Thlaspi caerulescens</name>
    <dbReference type="NCBI Taxonomy" id="107243"/>
    <lineage>
        <taxon>Eukaryota</taxon>
        <taxon>Viridiplantae</taxon>
        <taxon>Streptophyta</taxon>
        <taxon>Embryophyta</taxon>
        <taxon>Tracheophyta</taxon>
        <taxon>Spermatophyta</taxon>
        <taxon>Magnoliopsida</taxon>
        <taxon>eudicotyledons</taxon>
        <taxon>Gunneridae</taxon>
        <taxon>Pentapetalae</taxon>
        <taxon>rosids</taxon>
        <taxon>malvids</taxon>
        <taxon>Brassicales</taxon>
        <taxon>Brassicaceae</taxon>
        <taxon>Coluteocarpeae</taxon>
        <taxon>Noccaea</taxon>
    </lineage>
</organism>
<dbReference type="EMBL" id="GEVM01019085">
    <property type="protein sequence ID" value="JAU86853.1"/>
    <property type="molecule type" value="Transcribed_RNA"/>
</dbReference>
<dbReference type="GO" id="GO:0004185">
    <property type="term" value="F:serine-type carboxypeptidase activity"/>
    <property type="evidence" value="ECO:0007669"/>
    <property type="project" value="InterPro"/>
</dbReference>
<keyword evidence="2" id="KW-0121">Carboxypeptidase</keyword>
<protein>
    <submittedName>
        <fullName evidence="2">Serine carboxypeptidase-like 12</fullName>
    </submittedName>
</protein>
<evidence type="ECO:0000256" key="1">
    <source>
        <dbReference type="ARBA" id="ARBA00009431"/>
    </source>
</evidence>
<keyword evidence="2" id="KW-0378">Hydrolase</keyword>